<accession>A0A9D8KGP1</accession>
<dbReference type="AlphaFoldDB" id="A0A9D8KGP1"/>
<evidence type="ECO:0000256" key="1">
    <source>
        <dbReference type="ARBA" id="ARBA00004141"/>
    </source>
</evidence>
<evidence type="ECO:0000256" key="2">
    <source>
        <dbReference type="ARBA" id="ARBA00022692"/>
    </source>
</evidence>
<dbReference type="GO" id="GO:0016020">
    <property type="term" value="C:membrane"/>
    <property type="evidence" value="ECO:0007669"/>
    <property type="project" value="UniProtKB-SubCell"/>
</dbReference>
<dbReference type="PANTHER" id="PTHR38480">
    <property type="entry name" value="SLR0254 PROTEIN"/>
    <property type="match status" value="1"/>
</dbReference>
<dbReference type="Proteomes" id="UP000809273">
    <property type="component" value="Unassembled WGS sequence"/>
</dbReference>
<evidence type="ECO:0000313" key="7">
    <source>
        <dbReference type="EMBL" id="MBN1574359.1"/>
    </source>
</evidence>
<reference evidence="7" key="1">
    <citation type="journal article" date="2021" name="Environ. Microbiol.">
        <title>Genomic characterization of three novel Desulfobacterota classes expand the metabolic and phylogenetic diversity of the phylum.</title>
        <authorList>
            <person name="Murphy C.L."/>
            <person name="Biggerstaff J."/>
            <person name="Eichhorn A."/>
            <person name="Ewing E."/>
            <person name="Shahan R."/>
            <person name="Soriano D."/>
            <person name="Stewart S."/>
            <person name="VanMol K."/>
            <person name="Walker R."/>
            <person name="Walters P."/>
            <person name="Elshahed M.S."/>
            <person name="Youssef N.H."/>
        </authorList>
    </citation>
    <scope>NUCLEOTIDE SEQUENCE</scope>
    <source>
        <strain evidence="7">Zod_Metabat.24</strain>
    </source>
</reference>
<comment type="caution">
    <text evidence="7">The sequence shown here is derived from an EMBL/GenBank/DDBJ whole genome shotgun (WGS) entry which is preliminary data.</text>
</comment>
<dbReference type="EMBL" id="JAFGIX010000076">
    <property type="protein sequence ID" value="MBN1574359.1"/>
    <property type="molecule type" value="Genomic_DNA"/>
</dbReference>
<feature type="transmembrane region" description="Helical" evidence="5">
    <location>
        <begin position="21"/>
        <end position="45"/>
    </location>
</feature>
<dbReference type="InterPro" id="IPR010432">
    <property type="entry name" value="RDD"/>
</dbReference>
<evidence type="ECO:0000259" key="6">
    <source>
        <dbReference type="Pfam" id="PF06271"/>
    </source>
</evidence>
<gene>
    <name evidence="7" type="ORF">JW984_14260</name>
</gene>
<keyword evidence="4 5" id="KW-0472">Membrane</keyword>
<dbReference type="PANTHER" id="PTHR38480:SF1">
    <property type="entry name" value="SLR0254 PROTEIN"/>
    <property type="match status" value="1"/>
</dbReference>
<name>A0A9D8KGP1_9DELT</name>
<feature type="transmembrane region" description="Helical" evidence="5">
    <location>
        <begin position="87"/>
        <end position="112"/>
    </location>
</feature>
<feature type="domain" description="RDD" evidence="6">
    <location>
        <begin position="35"/>
        <end position="129"/>
    </location>
</feature>
<keyword evidence="3 5" id="KW-1133">Transmembrane helix</keyword>
<protein>
    <submittedName>
        <fullName evidence="7">RDD family protein</fullName>
    </submittedName>
</protein>
<evidence type="ECO:0000256" key="3">
    <source>
        <dbReference type="ARBA" id="ARBA00022989"/>
    </source>
</evidence>
<evidence type="ECO:0000256" key="5">
    <source>
        <dbReference type="SAM" id="Phobius"/>
    </source>
</evidence>
<proteinExistence type="predicted"/>
<keyword evidence="2 5" id="KW-0812">Transmembrane</keyword>
<evidence type="ECO:0000256" key="4">
    <source>
        <dbReference type="ARBA" id="ARBA00023136"/>
    </source>
</evidence>
<dbReference type="Pfam" id="PF06271">
    <property type="entry name" value="RDD"/>
    <property type="match status" value="1"/>
</dbReference>
<sequence length="143" mass="15559">MPKNLKKADLTNRFLAKFIDGLIASALGLVLDPVGTLMGATYILFADGLTGGQSLGKRLTGLRVVKVDDGEIITFKDSMIRNIHLTVIYLFSLIPVFGWVVIITLGLVVIIFEAYYCVVDVNGYRVGDLAAGTVVVEVPKREK</sequence>
<organism evidence="7 8">
    <name type="scientific">Candidatus Zymogenus saltonus</name>
    <dbReference type="NCBI Taxonomy" id="2844893"/>
    <lineage>
        <taxon>Bacteria</taxon>
        <taxon>Deltaproteobacteria</taxon>
        <taxon>Candidatus Zymogenia</taxon>
        <taxon>Candidatus Zymogeniales</taxon>
        <taxon>Candidatus Zymogenaceae</taxon>
        <taxon>Candidatus Zymogenus</taxon>
    </lineage>
</organism>
<evidence type="ECO:0000313" key="8">
    <source>
        <dbReference type="Proteomes" id="UP000809273"/>
    </source>
</evidence>
<reference evidence="7" key="2">
    <citation type="submission" date="2021-01" db="EMBL/GenBank/DDBJ databases">
        <authorList>
            <person name="Hahn C.R."/>
            <person name="Youssef N.H."/>
            <person name="Elshahed M."/>
        </authorList>
    </citation>
    <scope>NUCLEOTIDE SEQUENCE</scope>
    <source>
        <strain evidence="7">Zod_Metabat.24</strain>
    </source>
</reference>
<comment type="subcellular location">
    <subcellularLocation>
        <location evidence="1">Membrane</location>
        <topology evidence="1">Multi-pass membrane protein</topology>
    </subcellularLocation>
</comment>